<comment type="similarity">
    <text evidence="2">Belongs to the TMEM86 family.</text>
</comment>
<evidence type="ECO:0000256" key="6">
    <source>
        <dbReference type="SAM" id="Phobius"/>
    </source>
</evidence>
<evidence type="ECO:0000313" key="8">
    <source>
        <dbReference type="Proteomes" id="UP000008332"/>
    </source>
</evidence>
<evidence type="ECO:0000313" key="7">
    <source>
        <dbReference type="EMBL" id="ABD68567.1"/>
    </source>
</evidence>
<keyword evidence="4 6" id="KW-1133">Transmembrane helix</keyword>
<keyword evidence="8" id="KW-1185">Reference proteome</keyword>
<dbReference type="STRING" id="338969.Rfer_0817"/>
<proteinExistence type="inferred from homology"/>
<dbReference type="OrthoDB" id="9770329at2"/>
<name>Q220I6_ALBFT</name>
<dbReference type="Pfam" id="PF07947">
    <property type="entry name" value="YhhN"/>
    <property type="match status" value="1"/>
</dbReference>
<dbReference type="HOGENOM" id="CLU_079086_0_1_4"/>
<gene>
    <name evidence="7" type="ordered locus">Rfer_0817</name>
</gene>
<evidence type="ECO:0000256" key="5">
    <source>
        <dbReference type="ARBA" id="ARBA00023136"/>
    </source>
</evidence>
<dbReference type="EMBL" id="CP000267">
    <property type="protein sequence ID" value="ABD68567.1"/>
    <property type="molecule type" value="Genomic_DNA"/>
</dbReference>
<feature type="transmembrane region" description="Helical" evidence="6">
    <location>
        <begin position="122"/>
        <end position="139"/>
    </location>
</feature>
<dbReference type="InterPro" id="IPR012506">
    <property type="entry name" value="TMEM86B-like"/>
</dbReference>
<evidence type="ECO:0000256" key="2">
    <source>
        <dbReference type="ARBA" id="ARBA00007375"/>
    </source>
</evidence>
<protein>
    <submittedName>
        <fullName evidence="7">YhhN-like</fullName>
    </submittedName>
</protein>
<dbReference type="GO" id="GO:0016787">
    <property type="term" value="F:hydrolase activity"/>
    <property type="evidence" value="ECO:0007669"/>
    <property type="project" value="TreeGrafter"/>
</dbReference>
<sequence>MSLRSPTPITERNGRLELLLIALAVLSTATRVLDLTTLHFVFKPLTMLVAIALVAARSYSTGAVARFDSYLLAALAASLAGDVFLMLPGNYFIPGLASFLVAHLFYIALFRQGVPWFPSRRALAGTLGIGAAMYAWVWGGLADPVLRVAVAAYVSVIALMVAQAIGRAATVRDTAAKAVGLGACVFMLSDALIAVNRFVQPLPLVSLWVLASYYTAQILIVHNARPVAPAAPATLA</sequence>
<dbReference type="RefSeq" id="WP_011463140.1">
    <property type="nucleotide sequence ID" value="NC_007908.1"/>
</dbReference>
<accession>Q220I6</accession>
<feature type="transmembrane region" description="Helical" evidence="6">
    <location>
        <begin position="205"/>
        <end position="222"/>
    </location>
</feature>
<dbReference type="GO" id="GO:0016020">
    <property type="term" value="C:membrane"/>
    <property type="evidence" value="ECO:0007669"/>
    <property type="project" value="UniProtKB-SubCell"/>
</dbReference>
<evidence type="ECO:0000256" key="1">
    <source>
        <dbReference type="ARBA" id="ARBA00004141"/>
    </source>
</evidence>
<evidence type="ECO:0000256" key="3">
    <source>
        <dbReference type="ARBA" id="ARBA00022692"/>
    </source>
</evidence>
<evidence type="ECO:0000256" key="4">
    <source>
        <dbReference type="ARBA" id="ARBA00022989"/>
    </source>
</evidence>
<dbReference type="PANTHER" id="PTHR31885">
    <property type="entry name" value="GH04784P"/>
    <property type="match status" value="1"/>
</dbReference>
<feature type="transmembrane region" description="Helical" evidence="6">
    <location>
        <begin position="67"/>
        <end position="85"/>
    </location>
</feature>
<feature type="transmembrane region" description="Helical" evidence="6">
    <location>
        <begin position="145"/>
        <end position="166"/>
    </location>
</feature>
<dbReference type="KEGG" id="rfr:Rfer_0817"/>
<keyword evidence="3 6" id="KW-0812">Transmembrane</keyword>
<keyword evidence="5 6" id="KW-0472">Membrane</keyword>
<reference evidence="7" key="1">
    <citation type="submission" date="2006-02" db="EMBL/GenBank/DDBJ databases">
        <title>Complete sequence of Chromosome of Rhodoferax ferrireducens DSM 15236.</title>
        <authorList>
            <consortium name="US DOE Joint Genome Institute"/>
            <person name="Copeland A."/>
            <person name="Lucas S."/>
            <person name="Lapidus A."/>
            <person name="Barry K."/>
            <person name="Detter J.C."/>
            <person name="Glavina del Rio T."/>
            <person name="Hammon N."/>
            <person name="Israni S."/>
            <person name="Pitluck S."/>
            <person name="Brettin T."/>
            <person name="Bruce D."/>
            <person name="Han C."/>
            <person name="Tapia R."/>
            <person name="Gilna P."/>
            <person name="Kiss H."/>
            <person name="Schmutz J."/>
            <person name="Larimer F."/>
            <person name="Land M."/>
            <person name="Kyrpides N."/>
            <person name="Ivanova N."/>
            <person name="Richardson P."/>
        </authorList>
    </citation>
    <scope>NUCLEOTIDE SEQUENCE</scope>
    <source>
        <strain evidence="7">DSM 15236</strain>
    </source>
</reference>
<dbReference type="Proteomes" id="UP000008332">
    <property type="component" value="Chromosome"/>
</dbReference>
<feature type="transmembrane region" description="Helical" evidence="6">
    <location>
        <begin position="91"/>
        <end position="110"/>
    </location>
</feature>
<dbReference type="AlphaFoldDB" id="Q220I6"/>
<organism evidence="7 8">
    <name type="scientific">Albidiferax ferrireducens (strain ATCC BAA-621 / DSM 15236 / T118)</name>
    <name type="common">Rhodoferax ferrireducens</name>
    <dbReference type="NCBI Taxonomy" id="338969"/>
    <lineage>
        <taxon>Bacteria</taxon>
        <taxon>Pseudomonadati</taxon>
        <taxon>Pseudomonadota</taxon>
        <taxon>Betaproteobacteria</taxon>
        <taxon>Burkholderiales</taxon>
        <taxon>Comamonadaceae</taxon>
        <taxon>Rhodoferax</taxon>
    </lineage>
</organism>
<dbReference type="PANTHER" id="PTHR31885:SF6">
    <property type="entry name" value="GH04784P"/>
    <property type="match status" value="1"/>
</dbReference>
<feature type="transmembrane region" description="Helical" evidence="6">
    <location>
        <begin position="178"/>
        <end position="199"/>
    </location>
</feature>
<dbReference type="eggNOG" id="COG3714">
    <property type="taxonomic scope" value="Bacteria"/>
</dbReference>
<comment type="subcellular location">
    <subcellularLocation>
        <location evidence="1">Membrane</location>
        <topology evidence="1">Multi-pass membrane protein</topology>
    </subcellularLocation>
</comment>
<feature type="transmembrane region" description="Helical" evidence="6">
    <location>
        <begin position="41"/>
        <end position="60"/>
    </location>
</feature>